<accession>A0A176WSJ3</accession>
<dbReference type="AlphaFoldDB" id="A0A176WSJ3"/>
<dbReference type="EMBL" id="LVLJ01000057">
    <property type="protein sequence ID" value="OAE35804.1"/>
    <property type="molecule type" value="Genomic_DNA"/>
</dbReference>
<gene>
    <name evidence="1" type="ORF">AXG93_4225s1070</name>
</gene>
<keyword evidence="2" id="KW-1185">Reference proteome</keyword>
<dbReference type="Proteomes" id="UP000077202">
    <property type="component" value="Unassembled WGS sequence"/>
</dbReference>
<comment type="caution">
    <text evidence="1">The sequence shown here is derived from an EMBL/GenBank/DDBJ whole genome shotgun (WGS) entry which is preliminary data.</text>
</comment>
<sequence>MQTFLGARCALSTWRSEKGREEAAGAAEVWQPWREEAGKMASGMLRNDTRMPVQIEGEIEGSRREGGRQAGRGRYPIAAAELMLMMMMMKGERRLRRCGKPKECSIYMPEPAPAAATMNHSVLECHECFWTSVSLRAAIKIDLLRTCFGEKRMGCFNLLDGIVYEE</sequence>
<name>A0A176WSJ3_MARPO</name>
<protein>
    <submittedName>
        <fullName evidence="1">Uncharacterized protein</fullName>
    </submittedName>
</protein>
<evidence type="ECO:0000313" key="2">
    <source>
        <dbReference type="Proteomes" id="UP000077202"/>
    </source>
</evidence>
<organism evidence="1 2">
    <name type="scientific">Marchantia polymorpha subsp. ruderalis</name>
    <dbReference type="NCBI Taxonomy" id="1480154"/>
    <lineage>
        <taxon>Eukaryota</taxon>
        <taxon>Viridiplantae</taxon>
        <taxon>Streptophyta</taxon>
        <taxon>Embryophyta</taxon>
        <taxon>Marchantiophyta</taxon>
        <taxon>Marchantiopsida</taxon>
        <taxon>Marchantiidae</taxon>
        <taxon>Marchantiales</taxon>
        <taxon>Marchantiaceae</taxon>
        <taxon>Marchantia</taxon>
    </lineage>
</organism>
<proteinExistence type="predicted"/>
<evidence type="ECO:0000313" key="1">
    <source>
        <dbReference type="EMBL" id="OAE35804.1"/>
    </source>
</evidence>
<reference evidence="1" key="1">
    <citation type="submission" date="2016-03" db="EMBL/GenBank/DDBJ databases">
        <title>Mechanisms controlling the formation of the plant cell surface in tip-growing cells are functionally conserved among land plants.</title>
        <authorList>
            <person name="Honkanen S."/>
            <person name="Jones V.A."/>
            <person name="Morieri G."/>
            <person name="Champion C."/>
            <person name="Hetherington A.J."/>
            <person name="Kelly S."/>
            <person name="Saint-Marcoux D."/>
            <person name="Proust H."/>
            <person name="Prescott H."/>
            <person name="Dolan L."/>
        </authorList>
    </citation>
    <scope>NUCLEOTIDE SEQUENCE [LARGE SCALE GENOMIC DNA]</scope>
    <source>
        <tissue evidence="1">Whole gametophyte</tissue>
    </source>
</reference>